<sequence length="52" mass="5954">MAADQREHDVVDEDVALGAAASRVNHLFGNRRFHRFLDHALPLRRIEDARST</sequence>
<organism evidence="1 2">
    <name type="scientific">Streptomyces gibsoniae</name>
    <dbReference type="NCBI Taxonomy" id="3075529"/>
    <lineage>
        <taxon>Bacteria</taxon>
        <taxon>Bacillati</taxon>
        <taxon>Actinomycetota</taxon>
        <taxon>Actinomycetes</taxon>
        <taxon>Kitasatosporales</taxon>
        <taxon>Streptomycetaceae</taxon>
        <taxon>Streptomyces</taxon>
    </lineage>
</organism>
<protein>
    <submittedName>
        <fullName evidence="1">Uncharacterized protein</fullName>
    </submittedName>
</protein>
<dbReference type="EMBL" id="JAVREY010000113">
    <property type="protein sequence ID" value="MDT0469534.1"/>
    <property type="molecule type" value="Genomic_DNA"/>
</dbReference>
<gene>
    <name evidence="1" type="ORF">RM764_42450</name>
</gene>
<dbReference type="RefSeq" id="WP_311700962.1">
    <property type="nucleotide sequence ID" value="NZ_JAVREY010000113.1"/>
</dbReference>
<evidence type="ECO:0000313" key="1">
    <source>
        <dbReference type="EMBL" id="MDT0469534.1"/>
    </source>
</evidence>
<name>A0ABU2U8H3_9ACTN</name>
<evidence type="ECO:0000313" key="2">
    <source>
        <dbReference type="Proteomes" id="UP001183809"/>
    </source>
</evidence>
<comment type="caution">
    <text evidence="1">The sequence shown here is derived from an EMBL/GenBank/DDBJ whole genome shotgun (WGS) entry which is preliminary data.</text>
</comment>
<keyword evidence="2" id="KW-1185">Reference proteome</keyword>
<proteinExistence type="predicted"/>
<accession>A0ABU2U8H3</accession>
<reference evidence="2" key="1">
    <citation type="submission" date="2023-07" db="EMBL/GenBank/DDBJ databases">
        <title>30 novel species of actinomycetes from the DSMZ collection.</title>
        <authorList>
            <person name="Nouioui I."/>
        </authorList>
    </citation>
    <scope>NUCLEOTIDE SEQUENCE [LARGE SCALE GENOMIC DNA]</scope>
    <source>
        <strain evidence="2">DSM 41699</strain>
    </source>
</reference>
<dbReference type="Proteomes" id="UP001183809">
    <property type="component" value="Unassembled WGS sequence"/>
</dbReference>